<dbReference type="RefSeq" id="WP_121623621.1">
    <property type="nucleotide sequence ID" value="NZ_JACIIW010000009.1"/>
</dbReference>
<keyword evidence="2" id="KW-1185">Reference proteome</keyword>
<reference evidence="1 2" key="1">
    <citation type="submission" date="2018-10" db="EMBL/GenBank/DDBJ databases">
        <title>Xanthobacter tagetidis genome sequencing and assembly.</title>
        <authorList>
            <person name="Maclea K.S."/>
            <person name="Goen A.E."/>
            <person name="Fatima S.A."/>
        </authorList>
    </citation>
    <scope>NUCLEOTIDE SEQUENCE [LARGE SCALE GENOMIC DNA]</scope>
    <source>
        <strain evidence="1 2">ATCC 700314</strain>
    </source>
</reference>
<proteinExistence type="predicted"/>
<protein>
    <submittedName>
        <fullName evidence="1">Uncharacterized protein</fullName>
    </submittedName>
</protein>
<gene>
    <name evidence="1" type="ORF">D9R14_12265</name>
</gene>
<dbReference type="AlphaFoldDB" id="A0A3L7ADU1"/>
<sequence>MADGPALIARPLTGERTYQFGADILDAIIAHCDARHDMLLQLKVPAPCAIEIVRDPPPAGADLCGSFRHGTAGRVEQVWLRLRPDLPITVREATDDADVTAQARFEGDRAELPAGGPGTFLQRAVHLAVALAMREYPKDYWRMPEIACARTPPDDHAAVSVILRHRVSGRFWKMEIGADGAPFGTLILSRVIAPKVPV</sequence>
<dbReference type="Proteomes" id="UP000269692">
    <property type="component" value="Unassembled WGS sequence"/>
</dbReference>
<organism evidence="1 2">
    <name type="scientific">Xanthobacter tagetidis</name>
    <dbReference type="NCBI Taxonomy" id="60216"/>
    <lineage>
        <taxon>Bacteria</taxon>
        <taxon>Pseudomonadati</taxon>
        <taxon>Pseudomonadota</taxon>
        <taxon>Alphaproteobacteria</taxon>
        <taxon>Hyphomicrobiales</taxon>
        <taxon>Xanthobacteraceae</taxon>
        <taxon>Xanthobacter</taxon>
    </lineage>
</organism>
<accession>A0A3L7ADU1</accession>
<dbReference type="EMBL" id="RCTF01000009">
    <property type="protein sequence ID" value="RLP78155.1"/>
    <property type="molecule type" value="Genomic_DNA"/>
</dbReference>
<name>A0A3L7ADU1_9HYPH</name>
<evidence type="ECO:0000313" key="1">
    <source>
        <dbReference type="EMBL" id="RLP78155.1"/>
    </source>
</evidence>
<comment type="caution">
    <text evidence="1">The sequence shown here is derived from an EMBL/GenBank/DDBJ whole genome shotgun (WGS) entry which is preliminary data.</text>
</comment>
<evidence type="ECO:0000313" key="2">
    <source>
        <dbReference type="Proteomes" id="UP000269692"/>
    </source>
</evidence>